<evidence type="ECO:0000313" key="3">
    <source>
        <dbReference type="Proteomes" id="UP001519460"/>
    </source>
</evidence>
<name>A0ABD0LPY1_9CAEN</name>
<feature type="transmembrane region" description="Helical" evidence="1">
    <location>
        <begin position="20"/>
        <end position="42"/>
    </location>
</feature>
<keyword evidence="1" id="KW-0812">Transmembrane</keyword>
<accession>A0ABD0LPY1</accession>
<dbReference type="Proteomes" id="UP001519460">
    <property type="component" value="Unassembled WGS sequence"/>
</dbReference>
<comment type="caution">
    <text evidence="2">The sequence shown here is derived from an EMBL/GenBank/DDBJ whole genome shotgun (WGS) entry which is preliminary data.</text>
</comment>
<keyword evidence="1" id="KW-0472">Membrane</keyword>
<sequence length="154" mass="17945">MDGTYLHLHPSSCSEAPGTPLVGVHCCPLPPLVSIFVFLLGVRQMGGPFLAARGMDKRQFPSVYGDKLFPRRARLFTLHPLSPLLKRRRVLNRPDTLPRAREATPVDRLQNCRRQERSFRFAVNGRFDKYDNLHYKKIWVKETRKRDREGRKTF</sequence>
<organism evidence="2 3">
    <name type="scientific">Batillaria attramentaria</name>
    <dbReference type="NCBI Taxonomy" id="370345"/>
    <lineage>
        <taxon>Eukaryota</taxon>
        <taxon>Metazoa</taxon>
        <taxon>Spiralia</taxon>
        <taxon>Lophotrochozoa</taxon>
        <taxon>Mollusca</taxon>
        <taxon>Gastropoda</taxon>
        <taxon>Caenogastropoda</taxon>
        <taxon>Sorbeoconcha</taxon>
        <taxon>Cerithioidea</taxon>
        <taxon>Batillariidae</taxon>
        <taxon>Batillaria</taxon>
    </lineage>
</organism>
<dbReference type="AlphaFoldDB" id="A0ABD0LPY1"/>
<keyword evidence="1" id="KW-1133">Transmembrane helix</keyword>
<dbReference type="EMBL" id="JACVVK020000030">
    <property type="protein sequence ID" value="KAK7501605.1"/>
    <property type="molecule type" value="Genomic_DNA"/>
</dbReference>
<reference evidence="2 3" key="1">
    <citation type="journal article" date="2023" name="Sci. Data">
        <title>Genome assembly of the Korean intertidal mud-creeper Batillaria attramentaria.</title>
        <authorList>
            <person name="Patra A.K."/>
            <person name="Ho P.T."/>
            <person name="Jun S."/>
            <person name="Lee S.J."/>
            <person name="Kim Y."/>
            <person name="Won Y.J."/>
        </authorList>
    </citation>
    <scope>NUCLEOTIDE SEQUENCE [LARGE SCALE GENOMIC DNA]</scope>
    <source>
        <strain evidence="2">Wonlab-2016</strain>
    </source>
</reference>
<proteinExistence type="predicted"/>
<protein>
    <submittedName>
        <fullName evidence="2">Uncharacterized protein</fullName>
    </submittedName>
</protein>
<keyword evidence="3" id="KW-1185">Reference proteome</keyword>
<evidence type="ECO:0000313" key="2">
    <source>
        <dbReference type="EMBL" id="KAK7501605.1"/>
    </source>
</evidence>
<evidence type="ECO:0000256" key="1">
    <source>
        <dbReference type="SAM" id="Phobius"/>
    </source>
</evidence>
<gene>
    <name evidence="2" type="ORF">BaRGS_00007036</name>
</gene>